<evidence type="ECO:0000313" key="10">
    <source>
        <dbReference type="Proteomes" id="UP000887575"/>
    </source>
</evidence>
<dbReference type="WBParaSite" id="MBELARI_LOCUS3026">
    <property type="protein sequence ID" value="MBELARI_LOCUS3026"/>
    <property type="gene ID" value="MBELARI_LOCUS3026"/>
</dbReference>
<accession>A0AAF3JB46</accession>
<dbReference type="AlphaFoldDB" id="A0AAF3JB46"/>
<dbReference type="GO" id="GO:0071011">
    <property type="term" value="C:precatalytic spliceosome"/>
    <property type="evidence" value="ECO:0007669"/>
    <property type="project" value="TreeGrafter"/>
</dbReference>
<dbReference type="WBParaSite" id="MBELARI_LOCUS790">
    <property type="protein sequence ID" value="MBELARI_LOCUS790"/>
    <property type="gene ID" value="MBELARI_LOCUS790"/>
</dbReference>
<evidence type="ECO:0000256" key="9">
    <source>
        <dbReference type="SAM" id="MobiDB-lite"/>
    </source>
</evidence>
<proteinExistence type="inferred from homology"/>
<dbReference type="GO" id="GO:0071013">
    <property type="term" value="C:catalytic step 2 spliceosome"/>
    <property type="evidence" value="ECO:0007669"/>
    <property type="project" value="TreeGrafter"/>
</dbReference>
<organism evidence="10 13">
    <name type="scientific">Mesorhabditis belari</name>
    <dbReference type="NCBI Taxonomy" id="2138241"/>
    <lineage>
        <taxon>Eukaryota</taxon>
        <taxon>Metazoa</taxon>
        <taxon>Ecdysozoa</taxon>
        <taxon>Nematoda</taxon>
        <taxon>Chromadorea</taxon>
        <taxon>Rhabditida</taxon>
        <taxon>Rhabditina</taxon>
        <taxon>Rhabditomorpha</taxon>
        <taxon>Rhabditoidea</taxon>
        <taxon>Rhabditidae</taxon>
        <taxon>Mesorhabditinae</taxon>
        <taxon>Mesorhabditis</taxon>
    </lineage>
</organism>
<keyword evidence="8" id="KW-0175">Coiled coil</keyword>
<dbReference type="InterPro" id="IPR008409">
    <property type="entry name" value="SPF27"/>
</dbReference>
<reference evidence="11 12" key="1">
    <citation type="submission" date="2024-02" db="UniProtKB">
        <authorList>
            <consortium name="WormBaseParasite"/>
        </authorList>
    </citation>
    <scope>IDENTIFICATION</scope>
</reference>
<keyword evidence="4" id="KW-0507">mRNA processing</keyword>
<evidence type="ECO:0000256" key="2">
    <source>
        <dbReference type="ARBA" id="ARBA00010788"/>
    </source>
</evidence>
<evidence type="ECO:0000313" key="13">
    <source>
        <dbReference type="WBParaSite" id="MBELARI_LOCUS790"/>
    </source>
</evidence>
<dbReference type="PANTHER" id="PTHR13296:SF0">
    <property type="entry name" value="PRE-MRNA-SPLICING FACTOR SPF27"/>
    <property type="match status" value="1"/>
</dbReference>
<dbReference type="Pfam" id="PF05700">
    <property type="entry name" value="BCAS2"/>
    <property type="match status" value="1"/>
</dbReference>
<keyword evidence="10" id="KW-1185">Reference proteome</keyword>
<evidence type="ECO:0000256" key="6">
    <source>
        <dbReference type="ARBA" id="ARBA00023187"/>
    </source>
</evidence>
<dbReference type="Proteomes" id="UP000887575">
    <property type="component" value="Unassembled WGS sequence"/>
</dbReference>
<evidence type="ECO:0000256" key="5">
    <source>
        <dbReference type="ARBA" id="ARBA00022728"/>
    </source>
</evidence>
<dbReference type="PANTHER" id="PTHR13296">
    <property type="entry name" value="BCAS2 PROTEIN"/>
    <property type="match status" value="1"/>
</dbReference>
<comment type="similarity">
    <text evidence="2">Belongs to the SPF27 family.</text>
</comment>
<dbReference type="WBParaSite" id="MBELARI_LOCUS7151">
    <property type="protein sequence ID" value="MBELARI_LOCUS7151"/>
    <property type="gene ID" value="MBELARI_LOCUS7151"/>
</dbReference>
<keyword evidence="5" id="KW-0747">Spliceosome</keyword>
<evidence type="ECO:0000313" key="12">
    <source>
        <dbReference type="WBParaSite" id="MBELARI_LOCUS7151"/>
    </source>
</evidence>
<protein>
    <recommendedName>
        <fullName evidence="3">Pre-mRNA-splicing factor SPF27</fullName>
    </recommendedName>
</protein>
<dbReference type="GO" id="GO:0008380">
    <property type="term" value="P:RNA splicing"/>
    <property type="evidence" value="ECO:0007669"/>
    <property type="project" value="UniProtKB-KW"/>
</dbReference>
<keyword evidence="7" id="KW-0539">Nucleus</keyword>
<evidence type="ECO:0000313" key="11">
    <source>
        <dbReference type="WBParaSite" id="MBELARI_LOCUS3026"/>
    </source>
</evidence>
<dbReference type="GO" id="GO:0000974">
    <property type="term" value="C:Prp19 complex"/>
    <property type="evidence" value="ECO:0007669"/>
    <property type="project" value="TreeGrafter"/>
</dbReference>
<evidence type="ECO:0000256" key="1">
    <source>
        <dbReference type="ARBA" id="ARBA00004123"/>
    </source>
</evidence>
<keyword evidence="6" id="KW-0508">mRNA splicing</keyword>
<evidence type="ECO:0000256" key="8">
    <source>
        <dbReference type="SAM" id="Coils"/>
    </source>
</evidence>
<evidence type="ECO:0000256" key="7">
    <source>
        <dbReference type="ARBA" id="ARBA00023242"/>
    </source>
</evidence>
<evidence type="ECO:0000256" key="3">
    <source>
        <dbReference type="ARBA" id="ARBA00014158"/>
    </source>
</evidence>
<feature type="coiled-coil region" evidence="8">
    <location>
        <begin position="147"/>
        <end position="174"/>
    </location>
</feature>
<sequence>MTTQNLALTAPGGFSDDQVLVDALPYLDTEYTEADRQMARRLIEQECKVFKPTKNYLKHLPVPDYEAFLTPALIQENARIAKKQEMPQLDMSRCELPSPAGTQRSSDKNAWKKSTRNAYAQNEHLLLRQINLELLEEFGPEVSRRWTEELQTQLTVLETKLREVKEQLMEVHANRKVTQLNAGKALKNLENSWVEMVTKNYRMEMNNQQMAEFIETQAKQLGVDLTKLNNQ</sequence>
<name>A0AAF3JB46_9BILA</name>
<comment type="subcellular location">
    <subcellularLocation>
        <location evidence="1">Nucleus</location>
    </subcellularLocation>
</comment>
<feature type="region of interest" description="Disordered" evidence="9">
    <location>
        <begin position="85"/>
        <end position="113"/>
    </location>
</feature>
<dbReference type="GO" id="GO:0006397">
    <property type="term" value="P:mRNA processing"/>
    <property type="evidence" value="ECO:0007669"/>
    <property type="project" value="UniProtKB-KW"/>
</dbReference>
<evidence type="ECO:0000256" key="4">
    <source>
        <dbReference type="ARBA" id="ARBA00022664"/>
    </source>
</evidence>